<accession>A0AA51REC5</accession>
<dbReference type="InterPro" id="IPR011989">
    <property type="entry name" value="ARM-like"/>
</dbReference>
<feature type="signal peptide" evidence="1">
    <location>
        <begin position="1"/>
        <end position="18"/>
    </location>
</feature>
<evidence type="ECO:0008006" key="4">
    <source>
        <dbReference type="Google" id="ProtNLM"/>
    </source>
</evidence>
<dbReference type="EMBL" id="CP129971">
    <property type="protein sequence ID" value="WMN12194.1"/>
    <property type="molecule type" value="Genomic_DNA"/>
</dbReference>
<evidence type="ECO:0000313" key="2">
    <source>
        <dbReference type="EMBL" id="WMN12194.1"/>
    </source>
</evidence>
<evidence type="ECO:0000313" key="3">
    <source>
        <dbReference type="Proteomes" id="UP001230496"/>
    </source>
</evidence>
<dbReference type="Gene3D" id="1.25.10.10">
    <property type="entry name" value="Leucine-rich Repeat Variant"/>
    <property type="match status" value="1"/>
</dbReference>
<dbReference type="SUPFAM" id="SSF48371">
    <property type="entry name" value="ARM repeat"/>
    <property type="match status" value="1"/>
</dbReference>
<dbReference type="InterPro" id="IPR016024">
    <property type="entry name" value="ARM-type_fold"/>
</dbReference>
<organism evidence="2 3">
    <name type="scientific">Marivirga salinarum</name>
    <dbReference type="NCBI Taxonomy" id="3059078"/>
    <lineage>
        <taxon>Bacteria</taxon>
        <taxon>Pseudomonadati</taxon>
        <taxon>Bacteroidota</taxon>
        <taxon>Cytophagia</taxon>
        <taxon>Cytophagales</taxon>
        <taxon>Marivirgaceae</taxon>
        <taxon>Marivirga</taxon>
    </lineage>
</organism>
<keyword evidence="3" id="KW-1185">Reference proteome</keyword>
<name>A0AA51REC5_9BACT</name>
<keyword evidence="1" id="KW-0732">Signal</keyword>
<evidence type="ECO:0000256" key="1">
    <source>
        <dbReference type="SAM" id="SignalP"/>
    </source>
</evidence>
<dbReference type="AlphaFoldDB" id="A0AA51REC5"/>
<dbReference type="Proteomes" id="UP001230496">
    <property type="component" value="Chromosome"/>
</dbReference>
<proteinExistence type="predicted"/>
<feature type="chain" id="PRO_5041296117" description="HEAT repeat domain-containing protein" evidence="1">
    <location>
        <begin position="19"/>
        <end position="305"/>
    </location>
</feature>
<reference evidence="2 3" key="1">
    <citation type="submission" date="2023-08" db="EMBL/GenBank/DDBJ databases">
        <title>Comparative genomics and taxonomic characterization of three novel marine species of genus Marivirga.</title>
        <authorList>
            <person name="Muhammad N."/>
            <person name="Kim S.-G."/>
        </authorList>
    </citation>
    <scope>NUCLEOTIDE SEQUENCE [LARGE SCALE GENOMIC DNA]</scope>
    <source>
        <strain evidence="2 3">BDSF4-3</strain>
    </source>
</reference>
<dbReference type="RefSeq" id="WP_308350090.1">
    <property type="nucleotide sequence ID" value="NZ_CP129971.1"/>
</dbReference>
<protein>
    <recommendedName>
        <fullName evidence="4">HEAT repeat domain-containing protein</fullName>
    </recommendedName>
</protein>
<gene>
    <name evidence="2" type="ORF">QYS49_32780</name>
</gene>
<dbReference type="KEGG" id="msaa:QYS49_32780"/>
<sequence>MKTLLTITLQFITISLWAQSPVATLNQYFQEAKNGSYTTAPQSLFDQENDFNQLLSELEKYQSDSTARIRSKAYNLSNRFARISDAEAVKEKAIDQQIKSLNDVDRGIAGNAIEAITNFKNTTFTESQKSLILSHLNAETPHFNDFVKLIGFLQINSAIPRLESLLVAKKSAVTRWNIRLALARMGDETAINYIINRLQKAPINDGFAYDIVPGLVYTRQPKIFEFLEVQIQSDKANCSVANPDSNQKITCAYRIMEELPHAIKEFPIPTDEYGELMVDDYEKALTDLRKWFDENDTYSFNNNVY</sequence>